<dbReference type="Pfam" id="PF00266">
    <property type="entry name" value="Aminotran_5"/>
    <property type="match status" value="1"/>
</dbReference>
<accession>A0AAD8Y6M3</accession>
<reference evidence="2" key="1">
    <citation type="submission" date="2023-06" db="EMBL/GenBank/DDBJ databases">
        <title>Survivors Of The Sea: Transcriptome response of Skeletonema marinoi to long-term dormancy.</title>
        <authorList>
            <person name="Pinder M.I.M."/>
            <person name="Kourtchenko O."/>
            <person name="Robertson E.K."/>
            <person name="Larsson T."/>
            <person name="Maumus F."/>
            <person name="Osuna-Cruz C.M."/>
            <person name="Vancaester E."/>
            <person name="Stenow R."/>
            <person name="Vandepoele K."/>
            <person name="Ploug H."/>
            <person name="Bruchert V."/>
            <person name="Godhe A."/>
            <person name="Topel M."/>
        </authorList>
    </citation>
    <scope>NUCLEOTIDE SEQUENCE</scope>
    <source>
        <strain evidence="2">R05AC</strain>
    </source>
</reference>
<dbReference type="InterPro" id="IPR015424">
    <property type="entry name" value="PyrdxlP-dep_Trfase"/>
</dbReference>
<dbReference type="Gene3D" id="3.40.640.10">
    <property type="entry name" value="Type I PLP-dependent aspartate aminotransferase-like (Major domain)"/>
    <property type="match status" value="1"/>
</dbReference>
<evidence type="ECO:0000313" key="3">
    <source>
        <dbReference type="Proteomes" id="UP001224775"/>
    </source>
</evidence>
<feature type="domain" description="Aminotransferase class V" evidence="1">
    <location>
        <begin position="2"/>
        <end position="58"/>
    </location>
</feature>
<dbReference type="AlphaFoldDB" id="A0AAD8Y6M3"/>
<name>A0AAD8Y6M3_9STRA</name>
<dbReference type="SUPFAM" id="SSF53383">
    <property type="entry name" value="PLP-dependent transferases"/>
    <property type="match status" value="1"/>
</dbReference>
<keyword evidence="3" id="KW-1185">Reference proteome</keyword>
<dbReference type="InterPro" id="IPR015422">
    <property type="entry name" value="PyrdxlP-dep_Trfase_small"/>
</dbReference>
<dbReference type="InterPro" id="IPR015421">
    <property type="entry name" value="PyrdxlP-dep_Trfase_major"/>
</dbReference>
<sequence length="92" mass="10244">STYAPAPARFEAGTPAIVQAIGLGAEIDYINDIGMDRIQHDYEVELANYLRTRLNDVGSDDRSDGREQLLCICIRSSSPFRSGYLFKCRRSG</sequence>
<evidence type="ECO:0000259" key="1">
    <source>
        <dbReference type="Pfam" id="PF00266"/>
    </source>
</evidence>
<organism evidence="2 3">
    <name type="scientific">Skeletonema marinoi</name>
    <dbReference type="NCBI Taxonomy" id="267567"/>
    <lineage>
        <taxon>Eukaryota</taxon>
        <taxon>Sar</taxon>
        <taxon>Stramenopiles</taxon>
        <taxon>Ochrophyta</taxon>
        <taxon>Bacillariophyta</taxon>
        <taxon>Coscinodiscophyceae</taxon>
        <taxon>Thalassiosirophycidae</taxon>
        <taxon>Thalassiosirales</taxon>
        <taxon>Skeletonemataceae</taxon>
        <taxon>Skeletonema</taxon>
        <taxon>Skeletonema marinoi-dohrnii complex</taxon>
    </lineage>
</organism>
<dbReference type="EMBL" id="JATAAI010000015">
    <property type="protein sequence ID" value="KAK1740706.1"/>
    <property type="molecule type" value="Genomic_DNA"/>
</dbReference>
<dbReference type="Gene3D" id="3.90.1150.10">
    <property type="entry name" value="Aspartate Aminotransferase, domain 1"/>
    <property type="match status" value="1"/>
</dbReference>
<protein>
    <recommendedName>
        <fullName evidence="1">Aminotransferase class V domain-containing protein</fullName>
    </recommendedName>
</protein>
<dbReference type="InterPro" id="IPR000192">
    <property type="entry name" value="Aminotrans_V_dom"/>
</dbReference>
<dbReference type="Proteomes" id="UP001224775">
    <property type="component" value="Unassembled WGS sequence"/>
</dbReference>
<feature type="non-terminal residue" evidence="2">
    <location>
        <position position="1"/>
    </location>
</feature>
<gene>
    <name evidence="2" type="ORF">QTG54_008801</name>
</gene>
<proteinExistence type="predicted"/>
<evidence type="ECO:0000313" key="2">
    <source>
        <dbReference type="EMBL" id="KAK1740706.1"/>
    </source>
</evidence>
<comment type="caution">
    <text evidence="2">The sequence shown here is derived from an EMBL/GenBank/DDBJ whole genome shotgun (WGS) entry which is preliminary data.</text>
</comment>